<dbReference type="PANTHER" id="PTHR40043">
    <property type="entry name" value="UPF0719 INNER MEMBRANE PROTEIN YJFL"/>
    <property type="match status" value="1"/>
</dbReference>
<feature type="transmembrane region" description="Helical" evidence="7">
    <location>
        <begin position="6"/>
        <end position="32"/>
    </location>
</feature>
<evidence type="ECO:0000256" key="3">
    <source>
        <dbReference type="ARBA" id="ARBA00022475"/>
    </source>
</evidence>
<gene>
    <name evidence="8" type="ORF">HND93_05120</name>
</gene>
<dbReference type="Proteomes" id="UP000584642">
    <property type="component" value="Unassembled WGS sequence"/>
</dbReference>
<evidence type="ECO:0000256" key="4">
    <source>
        <dbReference type="ARBA" id="ARBA00022692"/>
    </source>
</evidence>
<accession>A0ABX2T817</accession>
<comment type="caution">
    <text evidence="8">The sequence shown here is derived from an EMBL/GenBank/DDBJ whole genome shotgun (WGS) entry which is preliminary data.</text>
</comment>
<keyword evidence="5 7" id="KW-1133">Transmembrane helix</keyword>
<keyword evidence="9" id="KW-1185">Reference proteome</keyword>
<name>A0ABX2T817_9PROT</name>
<dbReference type="InterPro" id="IPR007140">
    <property type="entry name" value="DUF350"/>
</dbReference>
<dbReference type="Pfam" id="PF03994">
    <property type="entry name" value="DUF350"/>
    <property type="match status" value="1"/>
</dbReference>
<comment type="subcellular location">
    <subcellularLocation>
        <location evidence="1">Cell membrane</location>
        <topology evidence="1">Multi-pass membrane protein</topology>
    </subcellularLocation>
</comment>
<organism evidence="8 9">
    <name type="scientific">Azospirillum oleiclasticum</name>
    <dbReference type="NCBI Taxonomy" id="2735135"/>
    <lineage>
        <taxon>Bacteria</taxon>
        <taxon>Pseudomonadati</taxon>
        <taxon>Pseudomonadota</taxon>
        <taxon>Alphaproteobacteria</taxon>
        <taxon>Rhodospirillales</taxon>
        <taxon>Azospirillaceae</taxon>
        <taxon>Azospirillum</taxon>
    </lineage>
</organism>
<feature type="transmembrane region" description="Helical" evidence="7">
    <location>
        <begin position="44"/>
        <end position="67"/>
    </location>
</feature>
<evidence type="ECO:0000256" key="5">
    <source>
        <dbReference type="ARBA" id="ARBA00022989"/>
    </source>
</evidence>
<feature type="transmembrane region" description="Helical" evidence="7">
    <location>
        <begin position="107"/>
        <end position="127"/>
    </location>
</feature>
<evidence type="ECO:0000256" key="7">
    <source>
        <dbReference type="SAM" id="Phobius"/>
    </source>
</evidence>
<proteinExistence type="inferred from homology"/>
<evidence type="ECO:0000256" key="6">
    <source>
        <dbReference type="ARBA" id="ARBA00023136"/>
    </source>
</evidence>
<comment type="similarity">
    <text evidence="2">Belongs to the UPF0719 family.</text>
</comment>
<evidence type="ECO:0000313" key="9">
    <source>
        <dbReference type="Proteomes" id="UP000584642"/>
    </source>
</evidence>
<dbReference type="RefSeq" id="WP_180280863.1">
    <property type="nucleotide sequence ID" value="NZ_JABFDB010000002.1"/>
</dbReference>
<keyword evidence="4 7" id="KW-0812">Transmembrane</keyword>
<evidence type="ECO:0000313" key="8">
    <source>
        <dbReference type="EMBL" id="NYZ19084.1"/>
    </source>
</evidence>
<protein>
    <submittedName>
        <fullName evidence="8">DUF350 domain-containing protein</fullName>
    </submittedName>
</protein>
<feature type="transmembrane region" description="Helical" evidence="7">
    <location>
        <begin position="73"/>
        <end position="95"/>
    </location>
</feature>
<dbReference type="EMBL" id="JABFDB010000002">
    <property type="protein sequence ID" value="NYZ19084.1"/>
    <property type="molecule type" value="Genomic_DNA"/>
</dbReference>
<keyword evidence="6 7" id="KW-0472">Membrane</keyword>
<evidence type="ECO:0000256" key="2">
    <source>
        <dbReference type="ARBA" id="ARBA00005779"/>
    </source>
</evidence>
<reference evidence="8 9" key="1">
    <citation type="submission" date="2020-05" db="EMBL/GenBank/DDBJ databases">
        <title>Azospirillum oleiclasticum sp. nov, a nitrogen-fixing and heavy crude oil-emulsifying bacterium isolated from the crude oil of Yumen Oilfield.</title>
        <authorList>
            <person name="Wu D."/>
            <person name="Cai M."/>
            <person name="Zhang X."/>
        </authorList>
    </citation>
    <scope>NUCLEOTIDE SEQUENCE [LARGE SCALE GENOMIC DNA]</scope>
    <source>
        <strain evidence="8 9">ROY-1-1-2</strain>
    </source>
</reference>
<dbReference type="PANTHER" id="PTHR40043:SF1">
    <property type="entry name" value="UPF0719 INNER MEMBRANE PROTEIN YJFL"/>
    <property type="match status" value="1"/>
</dbReference>
<keyword evidence="3" id="KW-1003">Cell membrane</keyword>
<evidence type="ECO:0000256" key="1">
    <source>
        <dbReference type="ARBA" id="ARBA00004651"/>
    </source>
</evidence>
<sequence length="130" mass="13350">MLETLPLYLGYVATSVALLVLFTAIYTVITPYHELTLIRAGNKAAAFSLGGVVIGFALVLASTAAHSVNLLDLALWGAVAMVCQIAVFFGVAMLLKGFRAGIEAGNEAFGLALAAMSVAVGLINAGAVTY</sequence>